<evidence type="ECO:0000313" key="1">
    <source>
        <dbReference type="EMBL" id="DAD76529.1"/>
    </source>
</evidence>
<proteinExistence type="predicted"/>
<organism evidence="1">
    <name type="scientific">Siphoviridae sp. ctqpo8</name>
    <dbReference type="NCBI Taxonomy" id="2826469"/>
    <lineage>
        <taxon>Viruses</taxon>
        <taxon>Duplodnaviria</taxon>
        <taxon>Heunggongvirae</taxon>
        <taxon>Uroviricota</taxon>
        <taxon>Caudoviricetes</taxon>
    </lineage>
</organism>
<dbReference type="EMBL" id="BK014804">
    <property type="protein sequence ID" value="DAD76529.1"/>
    <property type="molecule type" value="Genomic_DNA"/>
</dbReference>
<accession>A0A8S5M2I7</accession>
<reference evidence="1" key="1">
    <citation type="journal article" date="2021" name="Proc. Natl. Acad. Sci. U.S.A.">
        <title>A Catalog of Tens of Thousands of Viruses from Human Metagenomes Reveals Hidden Associations with Chronic Diseases.</title>
        <authorList>
            <person name="Tisza M.J."/>
            <person name="Buck C.B."/>
        </authorList>
    </citation>
    <scope>NUCLEOTIDE SEQUENCE</scope>
    <source>
        <strain evidence="1">Ctqpo8</strain>
    </source>
</reference>
<protein>
    <submittedName>
        <fullName evidence="1">Uncharacterized protein</fullName>
    </submittedName>
</protein>
<sequence>MVWKTKFGEGFFCDILSREIAERIQKQQTG</sequence>
<name>A0A8S5M2I7_9CAUD</name>